<name>A0ABV2KQR5_9BACI</name>
<evidence type="ECO:0000313" key="2">
    <source>
        <dbReference type="Proteomes" id="UP001549167"/>
    </source>
</evidence>
<gene>
    <name evidence="1" type="ORF">ABID56_000001</name>
</gene>
<comment type="caution">
    <text evidence="1">The sequence shown here is derived from an EMBL/GenBank/DDBJ whole genome shotgun (WGS) entry which is preliminary data.</text>
</comment>
<sequence length="148" mass="17299">MLNKFKDKFADFSQNGVPIKVTQTMLEELIRYHSSEADINVDIEPGQIRIYGSKEVSKMKIKKNVSFEAVLESVHAEKRMIEFKLTKLKPVDLDFINKKLFNRPPFLQYQDRHVKMDFNSWEIVQSVPVGNIKSFEFKDGEIELKLGM</sequence>
<keyword evidence="2" id="KW-1185">Reference proteome</keyword>
<reference evidence="1 2" key="1">
    <citation type="submission" date="2024-06" db="EMBL/GenBank/DDBJ databases">
        <title>Genomic Encyclopedia of Type Strains, Phase IV (KMG-IV): sequencing the most valuable type-strain genomes for metagenomic binning, comparative biology and taxonomic classification.</title>
        <authorList>
            <person name="Goeker M."/>
        </authorList>
    </citation>
    <scope>NUCLEOTIDE SEQUENCE [LARGE SCALE GENOMIC DNA]</scope>
    <source>
        <strain evidence="1 2">DSM 23520</strain>
    </source>
</reference>
<dbReference type="Proteomes" id="UP001549167">
    <property type="component" value="Unassembled WGS sequence"/>
</dbReference>
<protein>
    <submittedName>
        <fullName evidence="1">Uncharacterized protein</fullName>
    </submittedName>
</protein>
<evidence type="ECO:0000313" key="1">
    <source>
        <dbReference type="EMBL" id="MET3681922.1"/>
    </source>
</evidence>
<accession>A0ABV2KQR5</accession>
<dbReference type="EMBL" id="JBEPMX010000001">
    <property type="protein sequence ID" value="MET3681922.1"/>
    <property type="molecule type" value="Genomic_DNA"/>
</dbReference>
<proteinExistence type="predicted"/>
<dbReference type="RefSeq" id="WP_354218244.1">
    <property type="nucleotide sequence ID" value="NZ_JBEPMX010000001.1"/>
</dbReference>
<organism evidence="1 2">
    <name type="scientific">Alkalibacillus flavidus</name>
    <dbReference type="NCBI Taxonomy" id="546021"/>
    <lineage>
        <taxon>Bacteria</taxon>
        <taxon>Bacillati</taxon>
        <taxon>Bacillota</taxon>
        <taxon>Bacilli</taxon>
        <taxon>Bacillales</taxon>
        <taxon>Bacillaceae</taxon>
        <taxon>Alkalibacillus</taxon>
    </lineage>
</organism>